<dbReference type="EMBL" id="MDJD01000047">
    <property type="protein sequence ID" value="OEK07529.1"/>
    <property type="molecule type" value="Genomic_DNA"/>
</dbReference>
<evidence type="ECO:0000256" key="1">
    <source>
        <dbReference type="ARBA" id="ARBA00022729"/>
    </source>
</evidence>
<dbReference type="InterPro" id="IPR026444">
    <property type="entry name" value="Secre_tail"/>
</dbReference>
<name>A0A1E5T829_9FLAO</name>
<keyword evidence="1" id="KW-0732">Signal</keyword>
<dbReference type="Proteomes" id="UP000095713">
    <property type="component" value="Unassembled WGS sequence"/>
</dbReference>
<organism evidence="2 3">
    <name type="scientific">Flavivirga aquatica</name>
    <dbReference type="NCBI Taxonomy" id="1849968"/>
    <lineage>
        <taxon>Bacteria</taxon>
        <taxon>Pseudomonadati</taxon>
        <taxon>Bacteroidota</taxon>
        <taxon>Flavobacteriia</taxon>
        <taxon>Flavobacteriales</taxon>
        <taxon>Flavobacteriaceae</taxon>
        <taxon>Flavivirga</taxon>
    </lineage>
</organism>
<keyword evidence="3" id="KW-1185">Reference proteome</keyword>
<dbReference type="STRING" id="1849968.A8C32_17180"/>
<reference evidence="2 3" key="1">
    <citation type="submission" date="2016-05" db="EMBL/GenBank/DDBJ databases">
        <title>Draft Genome Sequence of Algibacter sp. Strain SK-16 Isolated from the Surface Water of Aburatsubo Inlet.</title>
        <authorList>
            <person name="Wong S.-K."/>
            <person name="Yoshizawa S."/>
            <person name="Nakajima Y."/>
            <person name="Ogura Y."/>
            <person name="Tetsuya H."/>
            <person name="Hamasaki K."/>
        </authorList>
    </citation>
    <scope>NUCLEOTIDE SEQUENCE [LARGE SCALE GENOMIC DNA]</scope>
    <source>
        <strain evidence="2 3">SK-16</strain>
    </source>
</reference>
<dbReference type="AlphaFoldDB" id="A0A1E5T829"/>
<comment type="caution">
    <text evidence="2">The sequence shown here is derived from an EMBL/GenBank/DDBJ whole genome shotgun (WGS) entry which is preliminary data.</text>
</comment>
<dbReference type="NCBIfam" id="TIGR04183">
    <property type="entry name" value="Por_Secre_tail"/>
    <property type="match status" value="1"/>
</dbReference>
<evidence type="ECO:0008006" key="4">
    <source>
        <dbReference type="Google" id="ProtNLM"/>
    </source>
</evidence>
<sequence length="174" mass="19259">MFTIECGTYFHGIGEIIKDCSEDITITSLPEDGSKGSIITADIRSDGKIRITPGTSSVRIVPGIDRTLSKTIHNKKRPLLRKTKIGGNGGDSRKNIKTLKSSYNSNIQSLTIEELSSPIIHYSIFDMLGTLITEVKNVVLTNNEIPLTHLENDIYILKVQIENGDIFTKTIVKQ</sequence>
<accession>A0A1E5T829</accession>
<evidence type="ECO:0000313" key="3">
    <source>
        <dbReference type="Proteomes" id="UP000095713"/>
    </source>
</evidence>
<gene>
    <name evidence="2" type="ORF">A8C32_17180</name>
</gene>
<protein>
    <recommendedName>
        <fullName evidence="4">Secretion system C-terminal sorting domain-containing protein</fullName>
    </recommendedName>
</protein>
<proteinExistence type="predicted"/>
<dbReference type="RefSeq" id="WP_069830657.1">
    <property type="nucleotide sequence ID" value="NZ_MDJD01000047.1"/>
</dbReference>
<evidence type="ECO:0000313" key="2">
    <source>
        <dbReference type="EMBL" id="OEK07529.1"/>
    </source>
</evidence>